<keyword evidence="4 8" id="KW-0812">Transmembrane</keyword>
<evidence type="ECO:0000313" key="9">
    <source>
        <dbReference type="EMBL" id="MFD1641581.1"/>
    </source>
</evidence>
<evidence type="ECO:0000256" key="5">
    <source>
        <dbReference type="ARBA" id="ARBA00022989"/>
    </source>
</evidence>
<dbReference type="RefSeq" id="WP_256396818.1">
    <property type="nucleotide sequence ID" value="NZ_JANHDJ010000005.1"/>
</dbReference>
<dbReference type="AlphaFoldDB" id="A0ABD6D9E6"/>
<keyword evidence="5 8" id="KW-1133">Transmembrane helix</keyword>
<name>A0ABD6D9E6_9EURY</name>
<evidence type="ECO:0000256" key="1">
    <source>
        <dbReference type="ARBA" id="ARBA00004141"/>
    </source>
</evidence>
<comment type="caution">
    <text evidence="9">The sequence shown here is derived from an EMBL/GenBank/DDBJ whole genome shotgun (WGS) entry which is preliminary data.</text>
</comment>
<dbReference type="PANTHER" id="PTHR48086">
    <property type="entry name" value="SODIUM/PROLINE SYMPORTER-RELATED"/>
    <property type="match status" value="1"/>
</dbReference>
<feature type="transmembrane region" description="Helical" evidence="8">
    <location>
        <begin position="361"/>
        <end position="382"/>
    </location>
</feature>
<dbReference type="PANTHER" id="PTHR48086:SF10">
    <property type="entry name" value="AGR155CP"/>
    <property type="match status" value="1"/>
</dbReference>
<keyword evidence="6 8" id="KW-0472">Membrane</keyword>
<gene>
    <name evidence="9" type="ORF">ACFSBW_06795</name>
</gene>
<sequence length="508" mass="51723">MVSQTVGLAATVATLAVFTAAGLWYARGRVGTAEDLLTARNSTGTAATTATLIASTMGAWILFSPAEAGAAFGGITAVLGYAIGSAIPLLCFIPVGARIRGLMPTGHSLTEFVLVRFGPLMYLLVVVVSVFYLFIFLAAEMTAIAGSLELVAGVPAWQTATAVGLFVLVYTAYGGLVASIFTDTVQTLLVLPLLAVGFGAAVLSLGGTDAIYTTAMSTDPTLLDPGFRPGLEFGLYVVFAVLGANMLNQGIWQRVYAADGESTLQRSFGVAALTVVPMVLLAGLFGVAAAGLGLVTPETQSVAFFLVVSEVLPETVAFVVVLLVVLLVMSSADTMLNAISSLVTVDLARLGAIEGDRSLRLVGRGLTVLVALGAIGIGAQGYSVLELFLTADLLAAAVFVPLIWGLYSAGLTERGALAGSLAGLVGGIAYFPMLRGVLLVVPGLGGLLPEPAMLPAFLAATGGATLVTGLAVAVGNAGFEFASLTTEIESFDEPTAEEPQAAAGEVSD</sequence>
<evidence type="ECO:0000256" key="6">
    <source>
        <dbReference type="ARBA" id="ARBA00023136"/>
    </source>
</evidence>
<keyword evidence="10" id="KW-1185">Reference proteome</keyword>
<comment type="subcellular location">
    <subcellularLocation>
        <location evidence="1">Membrane</location>
        <topology evidence="1">Multi-pass membrane protein</topology>
    </subcellularLocation>
</comment>
<comment type="similarity">
    <text evidence="2 7">Belongs to the sodium:solute symporter (SSF) (TC 2.A.21) family.</text>
</comment>
<dbReference type="Pfam" id="PF00474">
    <property type="entry name" value="SSF"/>
    <property type="match status" value="1"/>
</dbReference>
<proteinExistence type="inferred from homology"/>
<dbReference type="PROSITE" id="PS50283">
    <property type="entry name" value="NA_SOLUT_SYMP_3"/>
    <property type="match status" value="1"/>
</dbReference>
<dbReference type="Proteomes" id="UP001597052">
    <property type="component" value="Unassembled WGS sequence"/>
</dbReference>
<feature type="transmembrane region" description="Helical" evidence="8">
    <location>
        <begin position="46"/>
        <end position="63"/>
    </location>
</feature>
<evidence type="ECO:0000256" key="3">
    <source>
        <dbReference type="ARBA" id="ARBA00022448"/>
    </source>
</evidence>
<dbReference type="InterPro" id="IPR001734">
    <property type="entry name" value="Na/solute_symporter"/>
</dbReference>
<evidence type="ECO:0000256" key="4">
    <source>
        <dbReference type="ARBA" id="ARBA00022692"/>
    </source>
</evidence>
<dbReference type="GO" id="GO:0016020">
    <property type="term" value="C:membrane"/>
    <property type="evidence" value="ECO:0007669"/>
    <property type="project" value="UniProtKB-SubCell"/>
</dbReference>
<feature type="transmembrane region" description="Helical" evidence="8">
    <location>
        <begin position="268"/>
        <end position="295"/>
    </location>
</feature>
<keyword evidence="3" id="KW-0813">Transport</keyword>
<feature type="transmembrane region" description="Helical" evidence="8">
    <location>
        <begin position="6"/>
        <end position="26"/>
    </location>
</feature>
<feature type="transmembrane region" description="Helical" evidence="8">
    <location>
        <begin position="388"/>
        <end position="409"/>
    </location>
</feature>
<feature type="transmembrane region" description="Helical" evidence="8">
    <location>
        <begin position="113"/>
        <end position="139"/>
    </location>
</feature>
<dbReference type="InterPro" id="IPR050277">
    <property type="entry name" value="Sodium:Solute_Symporter"/>
</dbReference>
<reference evidence="9 10" key="1">
    <citation type="journal article" date="2019" name="Int. J. Syst. Evol. Microbiol.">
        <title>The Global Catalogue of Microorganisms (GCM) 10K type strain sequencing project: providing services to taxonomists for standard genome sequencing and annotation.</title>
        <authorList>
            <consortium name="The Broad Institute Genomics Platform"/>
            <consortium name="The Broad Institute Genome Sequencing Center for Infectious Disease"/>
            <person name="Wu L."/>
            <person name="Ma J."/>
        </authorList>
    </citation>
    <scope>NUCLEOTIDE SEQUENCE [LARGE SCALE GENOMIC DNA]</scope>
    <source>
        <strain evidence="9 10">CGMCC 1.10593</strain>
    </source>
</reference>
<evidence type="ECO:0000256" key="7">
    <source>
        <dbReference type="RuleBase" id="RU362091"/>
    </source>
</evidence>
<feature type="transmembrane region" description="Helical" evidence="8">
    <location>
        <begin position="69"/>
        <end position="93"/>
    </location>
</feature>
<feature type="transmembrane region" description="Helical" evidence="8">
    <location>
        <begin position="188"/>
        <end position="207"/>
    </location>
</feature>
<evidence type="ECO:0000313" key="10">
    <source>
        <dbReference type="Proteomes" id="UP001597052"/>
    </source>
</evidence>
<protein>
    <submittedName>
        <fullName evidence="9">Sodium:proline symporter</fullName>
    </submittedName>
</protein>
<accession>A0ABD6D9E6</accession>
<evidence type="ECO:0000256" key="2">
    <source>
        <dbReference type="ARBA" id="ARBA00006434"/>
    </source>
</evidence>
<dbReference type="InterPro" id="IPR038377">
    <property type="entry name" value="Na/Glc_symporter_sf"/>
</dbReference>
<feature type="transmembrane region" description="Helical" evidence="8">
    <location>
        <begin position="227"/>
        <end position="247"/>
    </location>
</feature>
<dbReference type="Gene3D" id="1.20.1730.10">
    <property type="entry name" value="Sodium/glucose cotransporter"/>
    <property type="match status" value="1"/>
</dbReference>
<evidence type="ECO:0000256" key="8">
    <source>
        <dbReference type="SAM" id="Phobius"/>
    </source>
</evidence>
<feature type="transmembrane region" description="Helical" evidence="8">
    <location>
        <begin position="315"/>
        <end position="340"/>
    </location>
</feature>
<organism evidence="9 10">
    <name type="scientific">Halohasta litorea</name>
    <dbReference type="NCBI Taxonomy" id="869891"/>
    <lineage>
        <taxon>Archaea</taxon>
        <taxon>Methanobacteriati</taxon>
        <taxon>Methanobacteriota</taxon>
        <taxon>Stenosarchaea group</taxon>
        <taxon>Halobacteria</taxon>
        <taxon>Halobacteriales</taxon>
        <taxon>Haloferacaceae</taxon>
        <taxon>Halohasta</taxon>
    </lineage>
</organism>
<dbReference type="EMBL" id="JBHUDM010000002">
    <property type="protein sequence ID" value="MFD1641581.1"/>
    <property type="molecule type" value="Genomic_DNA"/>
</dbReference>
<feature type="transmembrane region" description="Helical" evidence="8">
    <location>
        <begin position="159"/>
        <end position="181"/>
    </location>
</feature>
<feature type="transmembrane region" description="Helical" evidence="8">
    <location>
        <begin position="453"/>
        <end position="474"/>
    </location>
</feature>
<feature type="transmembrane region" description="Helical" evidence="8">
    <location>
        <begin position="421"/>
        <end position="441"/>
    </location>
</feature>